<protein>
    <submittedName>
        <fullName evidence="1">Uncharacterized protein</fullName>
    </submittedName>
</protein>
<keyword evidence="2" id="KW-1185">Reference proteome</keyword>
<organism evidence="1 2">
    <name type="scientific">Cotesia glomerata</name>
    <name type="common">Lepidopteran parasitic wasp</name>
    <name type="synonym">Apanteles glomeratus</name>
    <dbReference type="NCBI Taxonomy" id="32391"/>
    <lineage>
        <taxon>Eukaryota</taxon>
        <taxon>Metazoa</taxon>
        <taxon>Ecdysozoa</taxon>
        <taxon>Arthropoda</taxon>
        <taxon>Hexapoda</taxon>
        <taxon>Insecta</taxon>
        <taxon>Pterygota</taxon>
        <taxon>Neoptera</taxon>
        <taxon>Endopterygota</taxon>
        <taxon>Hymenoptera</taxon>
        <taxon>Apocrita</taxon>
        <taxon>Ichneumonoidea</taxon>
        <taxon>Braconidae</taxon>
        <taxon>Microgastrinae</taxon>
        <taxon>Cotesia</taxon>
    </lineage>
</organism>
<dbReference type="EMBL" id="JAHXZJ010001864">
    <property type="protein sequence ID" value="KAH0550141.1"/>
    <property type="molecule type" value="Genomic_DNA"/>
</dbReference>
<name>A0AAV7ICR2_COTGL</name>
<evidence type="ECO:0000313" key="1">
    <source>
        <dbReference type="EMBL" id="KAH0550141.1"/>
    </source>
</evidence>
<sequence>MRFMTKGLELELDPEGEGERLYTRLYTYVCIHTYEVRERQKKWDADEIVSRLALSLISRQDNTGCSSLFGNTQTSFYNRLEWRQLPDARALAYYNRLAKNRWIESSL</sequence>
<dbReference type="AlphaFoldDB" id="A0AAV7ICR2"/>
<gene>
    <name evidence="1" type="ORF">KQX54_017721</name>
</gene>
<dbReference type="Proteomes" id="UP000826195">
    <property type="component" value="Unassembled WGS sequence"/>
</dbReference>
<evidence type="ECO:0000313" key="2">
    <source>
        <dbReference type="Proteomes" id="UP000826195"/>
    </source>
</evidence>
<reference evidence="1 2" key="1">
    <citation type="journal article" date="2021" name="J. Hered.">
        <title>A chromosome-level genome assembly of the parasitoid wasp, Cotesia glomerata (Hymenoptera: Braconidae).</title>
        <authorList>
            <person name="Pinto B.J."/>
            <person name="Weis J.J."/>
            <person name="Gamble T."/>
            <person name="Ode P.J."/>
            <person name="Paul R."/>
            <person name="Zaspel J.M."/>
        </authorList>
    </citation>
    <scope>NUCLEOTIDE SEQUENCE [LARGE SCALE GENOMIC DNA]</scope>
    <source>
        <strain evidence="1">CgM1</strain>
    </source>
</reference>
<comment type="caution">
    <text evidence="1">The sequence shown here is derived from an EMBL/GenBank/DDBJ whole genome shotgun (WGS) entry which is preliminary data.</text>
</comment>
<accession>A0AAV7ICR2</accession>
<proteinExistence type="predicted"/>